<organism evidence="6 7">
    <name type="scientific">Monascus purpureus</name>
    <name type="common">Red mold</name>
    <name type="synonym">Monascus anka</name>
    <dbReference type="NCBI Taxonomy" id="5098"/>
    <lineage>
        <taxon>Eukaryota</taxon>
        <taxon>Fungi</taxon>
        <taxon>Dikarya</taxon>
        <taxon>Ascomycota</taxon>
        <taxon>Pezizomycotina</taxon>
        <taxon>Eurotiomycetes</taxon>
        <taxon>Eurotiomycetidae</taxon>
        <taxon>Eurotiales</taxon>
        <taxon>Aspergillaceae</taxon>
        <taxon>Monascus</taxon>
    </lineage>
</organism>
<dbReference type="PANTHER" id="PTHR47657:SF13">
    <property type="entry name" value="ZN(2)-C6 FUNGAL-TYPE DOMAIN-CONTAINING PROTEIN-RELATED"/>
    <property type="match status" value="1"/>
</dbReference>
<dbReference type="GO" id="GO:0000981">
    <property type="term" value="F:DNA-binding transcription factor activity, RNA polymerase II-specific"/>
    <property type="evidence" value="ECO:0007669"/>
    <property type="project" value="TreeGrafter"/>
</dbReference>
<evidence type="ECO:0000256" key="3">
    <source>
        <dbReference type="ARBA" id="ARBA00022989"/>
    </source>
</evidence>
<evidence type="ECO:0000256" key="5">
    <source>
        <dbReference type="SAM" id="MobiDB-lite"/>
    </source>
</evidence>
<dbReference type="GO" id="GO:0016020">
    <property type="term" value="C:membrane"/>
    <property type="evidence" value="ECO:0007669"/>
    <property type="project" value="UniProtKB-SubCell"/>
</dbReference>
<keyword evidence="7" id="KW-1185">Reference proteome</keyword>
<evidence type="ECO:0000256" key="4">
    <source>
        <dbReference type="ARBA" id="ARBA00023136"/>
    </source>
</evidence>
<evidence type="ECO:0008006" key="8">
    <source>
        <dbReference type="Google" id="ProtNLM"/>
    </source>
</evidence>
<dbReference type="PANTHER" id="PTHR47657">
    <property type="entry name" value="STEROL REGULATORY ELEMENT-BINDING PROTEIN ECM22"/>
    <property type="match status" value="1"/>
</dbReference>
<comment type="subcellular location">
    <subcellularLocation>
        <location evidence="1">Membrane</location>
        <topology evidence="1">Multi-pass membrane protein</topology>
    </subcellularLocation>
</comment>
<evidence type="ECO:0000256" key="1">
    <source>
        <dbReference type="ARBA" id="ARBA00004141"/>
    </source>
</evidence>
<protein>
    <recommendedName>
        <fullName evidence="8">Transcription factor domain-containing protein</fullName>
    </recommendedName>
</protein>
<dbReference type="EMBL" id="VIFY01000014">
    <property type="protein sequence ID" value="TQB75865.1"/>
    <property type="molecule type" value="Genomic_DNA"/>
</dbReference>
<dbReference type="InterPro" id="IPR007568">
    <property type="entry name" value="RTA1"/>
</dbReference>
<proteinExistence type="predicted"/>
<name>A0A507R115_MONPU</name>
<keyword evidence="4" id="KW-0472">Membrane</keyword>
<accession>A0A507R115</accession>
<dbReference type="InterPro" id="IPR021858">
    <property type="entry name" value="Fun_TF"/>
</dbReference>
<evidence type="ECO:0000313" key="6">
    <source>
        <dbReference type="EMBL" id="TQB75865.1"/>
    </source>
</evidence>
<dbReference type="Pfam" id="PF04479">
    <property type="entry name" value="RTA1"/>
    <property type="match status" value="1"/>
</dbReference>
<feature type="region of interest" description="Disordered" evidence="5">
    <location>
        <begin position="1"/>
        <end position="30"/>
    </location>
</feature>
<dbReference type="InterPro" id="IPR052400">
    <property type="entry name" value="Zn2-C6_fungal_TF"/>
</dbReference>
<keyword evidence="3" id="KW-1133">Transmembrane helix</keyword>
<gene>
    <name evidence="6" type="ORF">MPDQ_001466</name>
</gene>
<evidence type="ECO:0000256" key="2">
    <source>
        <dbReference type="ARBA" id="ARBA00022692"/>
    </source>
</evidence>
<dbReference type="Proteomes" id="UP000319663">
    <property type="component" value="Unassembled WGS sequence"/>
</dbReference>
<keyword evidence="2" id="KW-0812">Transmembrane</keyword>
<feature type="compositionally biased region" description="Polar residues" evidence="5">
    <location>
        <begin position="1"/>
        <end position="13"/>
    </location>
</feature>
<reference evidence="6 7" key="1">
    <citation type="submission" date="2019-06" db="EMBL/GenBank/DDBJ databases">
        <title>Wine fermentation using esterase from Monascus purpureus.</title>
        <authorList>
            <person name="Geng C."/>
            <person name="Zhang Y."/>
        </authorList>
    </citation>
    <scope>NUCLEOTIDE SEQUENCE [LARGE SCALE GENOMIC DNA]</scope>
    <source>
        <strain evidence="6">HQ1</strain>
    </source>
</reference>
<evidence type="ECO:0000313" key="7">
    <source>
        <dbReference type="Proteomes" id="UP000319663"/>
    </source>
</evidence>
<dbReference type="STRING" id="5098.A0A507R115"/>
<dbReference type="Pfam" id="PF11951">
    <property type="entry name" value="Fungal_trans_2"/>
    <property type="match status" value="1"/>
</dbReference>
<dbReference type="AlphaFoldDB" id="A0A507R115"/>
<comment type="caution">
    <text evidence="6">The sequence shown here is derived from an EMBL/GenBank/DDBJ whole genome shotgun (WGS) entry which is preliminary data.</text>
</comment>
<sequence length="447" mass="50411">MSNYRTDTNSDLTIPSKESRHKIQNESSQAQNDGCLISTRSVGMQCSVPPPFTSQNQSLTLMSLADLQLFHHFLIETACTLVDDVKEYPIWQNDIVQWGFEFSSILHLILAISALHMSHKRPELRNEYVRQGEDHFTFGIQSVTAMLAQLSAESCQRVYIAAVLICFVYFGGGPRPGEYLIFSDDGPAEWLVLMRGVKLILHLYNDKVFTGILRPKPKIKNDVSGSVISPSLRDDLKDHAVRIENTRQLLERLPDSADQDMYRQVINGLLSTLNETYSRMSAERPAVGLLDVLIGWVYRLPERFVNLVEQKEPVSLVILAHWAMLLKYMRSVWFMEGWDEHVLHGICASPPLIFGSGLSGGRMRRVIKPWVLQEMLILTASPLISDTVYMALGRIIRSLDAEHLSSMRTKYLTFIFVLNDIICICTQLGGAGVQVTGNAKIIDVGKK</sequence>